<evidence type="ECO:0000256" key="1">
    <source>
        <dbReference type="SAM" id="MobiDB-lite"/>
    </source>
</evidence>
<dbReference type="EMBL" id="NKHU02000495">
    <property type="protein sequence ID" value="RHZ43146.1"/>
    <property type="molecule type" value="Genomic_DNA"/>
</dbReference>
<evidence type="ECO:0000313" key="2">
    <source>
        <dbReference type="EMBL" id="RHZ43146.1"/>
    </source>
</evidence>
<dbReference type="Proteomes" id="UP000215305">
    <property type="component" value="Unassembled WGS sequence"/>
</dbReference>
<feature type="compositionally biased region" description="Polar residues" evidence="1">
    <location>
        <begin position="114"/>
        <end position="135"/>
    </location>
</feature>
<keyword evidence="3" id="KW-1185">Reference proteome</keyword>
<feature type="compositionally biased region" description="Polar residues" evidence="1">
    <location>
        <begin position="24"/>
        <end position="40"/>
    </location>
</feature>
<evidence type="ECO:0000313" key="3">
    <source>
        <dbReference type="Proteomes" id="UP000215305"/>
    </source>
</evidence>
<feature type="region of interest" description="Disordered" evidence="1">
    <location>
        <begin position="112"/>
        <end position="135"/>
    </location>
</feature>
<reference evidence="2" key="1">
    <citation type="submission" date="2018-08" db="EMBL/GenBank/DDBJ databases">
        <title>Draft genome sequence of azole-resistant Aspergillus thermomutatus (Neosartorya pseudofischeri) strain HMR AF 39, isolated from a human nasal aspirate.</title>
        <authorList>
            <person name="Parent-Michaud M."/>
            <person name="Dufresne P.J."/>
            <person name="Fournier E."/>
            <person name="Martineau C."/>
            <person name="Moreira S."/>
            <person name="Perkins V."/>
            <person name="De Repentigny L."/>
            <person name="Dufresne S.F."/>
        </authorList>
    </citation>
    <scope>NUCLEOTIDE SEQUENCE [LARGE SCALE GENOMIC DNA]</scope>
    <source>
        <strain evidence="2">HMR AF 39</strain>
    </source>
</reference>
<dbReference type="VEuPathDB" id="FungiDB:CDV56_100139"/>
<sequence>MSPTYHSGSSFFNRPPTDAMGRPLTSSNFRPPSASWSVHSSEGPAEDTHAITAIEETSNYGKRKAVSPIQEGSGISQRPVPKMRSSLAFDRHPVLSTKPVEPIHRLIRTDPAPSENQIQHPPQPHNHLQTQQPQHVTDITQLTVNDMSDKAKNHSREGVPVGTFKGDHPDPLLCRLVYLTLDRFGTVRLHLTNLGIDGGTYGRQTLSSRSIGPIGLFLIRVSDSEQGLQYASKLSRPT</sequence>
<protein>
    <submittedName>
        <fullName evidence="2">Uncharacterized protein</fullName>
    </submittedName>
</protein>
<gene>
    <name evidence="2" type="ORF">CDV56_100139</name>
</gene>
<proteinExistence type="predicted"/>
<feature type="region of interest" description="Disordered" evidence="1">
    <location>
        <begin position="1"/>
        <end position="81"/>
    </location>
</feature>
<accession>A0A397G1H1</accession>
<name>A0A397G1H1_ASPTH</name>
<feature type="compositionally biased region" description="Polar residues" evidence="1">
    <location>
        <begin position="1"/>
        <end position="12"/>
    </location>
</feature>
<comment type="caution">
    <text evidence="2">The sequence shown here is derived from an EMBL/GenBank/DDBJ whole genome shotgun (WGS) entry which is preliminary data.</text>
</comment>
<organism evidence="2 3">
    <name type="scientific">Aspergillus thermomutatus</name>
    <name type="common">Neosartorya pseudofischeri</name>
    <dbReference type="NCBI Taxonomy" id="41047"/>
    <lineage>
        <taxon>Eukaryota</taxon>
        <taxon>Fungi</taxon>
        <taxon>Dikarya</taxon>
        <taxon>Ascomycota</taxon>
        <taxon>Pezizomycotina</taxon>
        <taxon>Eurotiomycetes</taxon>
        <taxon>Eurotiomycetidae</taxon>
        <taxon>Eurotiales</taxon>
        <taxon>Aspergillaceae</taxon>
        <taxon>Aspergillus</taxon>
        <taxon>Aspergillus subgen. Fumigati</taxon>
    </lineage>
</organism>
<dbReference type="RefSeq" id="XP_026609537.1">
    <property type="nucleotide sequence ID" value="XM_026753758.1"/>
</dbReference>
<dbReference type="AlphaFoldDB" id="A0A397G1H1"/>
<dbReference type="GeneID" id="38122113"/>